<dbReference type="GO" id="GO:0015036">
    <property type="term" value="F:disulfide oxidoreductase activity"/>
    <property type="evidence" value="ECO:0007669"/>
    <property type="project" value="UniProtKB-ARBA"/>
</dbReference>
<name>A0A1C2G3Q9_9GAMM</name>
<dbReference type="InterPro" id="IPR017937">
    <property type="entry name" value="Thioredoxin_CS"/>
</dbReference>
<dbReference type="CDD" id="cd02966">
    <property type="entry name" value="TlpA_like_family"/>
    <property type="match status" value="1"/>
</dbReference>
<protein>
    <submittedName>
        <fullName evidence="4">TlpA family protein disulfide reductase</fullName>
    </submittedName>
</protein>
<dbReference type="SUPFAM" id="SSF52833">
    <property type="entry name" value="Thioredoxin-like"/>
    <property type="match status" value="1"/>
</dbReference>
<dbReference type="Proteomes" id="UP000253250">
    <property type="component" value="Unassembled WGS sequence"/>
</dbReference>
<evidence type="ECO:0000256" key="3">
    <source>
        <dbReference type="ARBA" id="ARBA00023284"/>
    </source>
</evidence>
<dbReference type="GO" id="GO:0017004">
    <property type="term" value="P:cytochrome complex assembly"/>
    <property type="evidence" value="ECO:0007669"/>
    <property type="project" value="UniProtKB-KW"/>
</dbReference>
<evidence type="ECO:0000256" key="2">
    <source>
        <dbReference type="ARBA" id="ARBA00022748"/>
    </source>
</evidence>
<dbReference type="InterPro" id="IPR050553">
    <property type="entry name" value="Thioredoxin_ResA/DsbE_sf"/>
</dbReference>
<keyword evidence="3" id="KW-0676">Redox-active center</keyword>
<dbReference type="InterPro" id="IPR013766">
    <property type="entry name" value="Thioredoxin_domain"/>
</dbReference>
<dbReference type="InterPro" id="IPR036249">
    <property type="entry name" value="Thioredoxin-like_sf"/>
</dbReference>
<dbReference type="Gene3D" id="3.40.30.10">
    <property type="entry name" value="Glutaredoxin"/>
    <property type="match status" value="1"/>
</dbReference>
<evidence type="ECO:0000313" key="5">
    <source>
        <dbReference type="Proteomes" id="UP000253250"/>
    </source>
</evidence>
<organism evidence="4 5">
    <name type="scientific">Acidiferrobacter thiooxydans</name>
    <dbReference type="NCBI Taxonomy" id="163359"/>
    <lineage>
        <taxon>Bacteria</taxon>
        <taxon>Pseudomonadati</taxon>
        <taxon>Pseudomonadota</taxon>
        <taxon>Gammaproteobacteria</taxon>
        <taxon>Acidiferrobacterales</taxon>
        <taxon>Acidiferrobacteraceae</taxon>
        <taxon>Acidiferrobacter</taxon>
    </lineage>
</organism>
<gene>
    <name evidence="4" type="ORF">C4900_00485</name>
</gene>
<dbReference type="STRING" id="163359.A9R16_08090"/>
<dbReference type="RefSeq" id="WP_065969028.1">
    <property type="nucleotide sequence ID" value="NZ_CP080624.1"/>
</dbReference>
<dbReference type="GO" id="GO:0030313">
    <property type="term" value="C:cell envelope"/>
    <property type="evidence" value="ECO:0007669"/>
    <property type="project" value="UniProtKB-SubCell"/>
</dbReference>
<reference evidence="4 5" key="1">
    <citation type="submission" date="2018-02" db="EMBL/GenBank/DDBJ databases">
        <title>Insights into the biology of acidophilic members of the Acidiferrobacteraceae family derived from comparative genomic analyses.</title>
        <authorList>
            <person name="Issotta F."/>
            <person name="Thyssen C."/>
            <person name="Mena C."/>
            <person name="Moya A."/>
            <person name="Bellenberg S."/>
            <person name="Sproer C."/>
            <person name="Covarrubias P.C."/>
            <person name="Sand W."/>
            <person name="Quatrini R."/>
            <person name="Vera M."/>
        </authorList>
    </citation>
    <scope>NUCLEOTIDE SEQUENCE [LARGE SCALE GENOMIC DNA]</scope>
    <source>
        <strain evidence="5">m-1</strain>
    </source>
</reference>
<comment type="caution">
    <text evidence="4">The sequence shown here is derived from an EMBL/GenBank/DDBJ whole genome shotgun (WGS) entry which is preliminary data.</text>
</comment>
<proteinExistence type="predicted"/>
<dbReference type="PANTHER" id="PTHR42852">
    <property type="entry name" value="THIOL:DISULFIDE INTERCHANGE PROTEIN DSBE"/>
    <property type="match status" value="1"/>
</dbReference>
<dbReference type="Pfam" id="PF08534">
    <property type="entry name" value="Redoxin"/>
    <property type="match status" value="1"/>
</dbReference>
<comment type="subcellular location">
    <subcellularLocation>
        <location evidence="1">Cell envelope</location>
    </subcellularLocation>
</comment>
<dbReference type="AlphaFoldDB" id="A0A1C2G3Q9"/>
<sequence length="177" mass="19190">MKGRSHAVWAAAVIGALAAGFAVGRYAAPHAHAHARHSMRVHFTLPDLAGKPRTLDHWPAKVYLVNFWAPWCPPCRAEIPLLIRTAQADKARGLVVVGIALDRKAKVARFVHAHHIPYPVLLGGERGLEMLARLGDMQGAIPFSLLVTPHGRILTGQLGAFTRGTLKAAVATAFKRR</sequence>
<dbReference type="PROSITE" id="PS51352">
    <property type="entry name" value="THIOREDOXIN_2"/>
    <property type="match status" value="1"/>
</dbReference>
<dbReference type="InterPro" id="IPR013740">
    <property type="entry name" value="Redoxin"/>
</dbReference>
<dbReference type="OrthoDB" id="9796554at2"/>
<keyword evidence="5" id="KW-1185">Reference proteome</keyword>
<evidence type="ECO:0000313" key="4">
    <source>
        <dbReference type="EMBL" id="RCN58312.1"/>
    </source>
</evidence>
<dbReference type="PROSITE" id="PS00194">
    <property type="entry name" value="THIOREDOXIN_1"/>
    <property type="match status" value="1"/>
</dbReference>
<accession>A0A1C2G3Q9</accession>
<dbReference type="EMBL" id="PSYR01000001">
    <property type="protein sequence ID" value="RCN58312.1"/>
    <property type="molecule type" value="Genomic_DNA"/>
</dbReference>
<keyword evidence="2" id="KW-0201">Cytochrome c-type biogenesis</keyword>
<evidence type="ECO:0000256" key="1">
    <source>
        <dbReference type="ARBA" id="ARBA00004196"/>
    </source>
</evidence>
<dbReference type="PANTHER" id="PTHR42852:SF17">
    <property type="entry name" value="THIOREDOXIN-LIKE PROTEIN HI_1115"/>
    <property type="match status" value="1"/>
</dbReference>